<reference evidence="2 3" key="1">
    <citation type="submission" date="2021-03" db="EMBL/GenBank/DDBJ databases">
        <title>Paenibacillus artemisicola MWE-103 whole genome sequence.</title>
        <authorList>
            <person name="Ham Y.J."/>
        </authorList>
    </citation>
    <scope>NUCLEOTIDE SEQUENCE [LARGE SCALE GENOMIC DNA]</scope>
    <source>
        <strain evidence="2 3">MWE-103</strain>
    </source>
</reference>
<feature type="domain" description="DUF11" evidence="1">
    <location>
        <begin position="16"/>
        <end position="57"/>
    </location>
</feature>
<keyword evidence="3" id="KW-1185">Reference proteome</keyword>
<protein>
    <submittedName>
        <fullName evidence="2">DUF11 domain-containing protein</fullName>
    </submittedName>
</protein>
<dbReference type="InterPro" id="IPR001434">
    <property type="entry name" value="OmcB-like_DUF11"/>
</dbReference>
<dbReference type="InterPro" id="IPR047589">
    <property type="entry name" value="DUF11_rpt"/>
</dbReference>
<evidence type="ECO:0000313" key="3">
    <source>
        <dbReference type="Proteomes" id="UP000670947"/>
    </source>
</evidence>
<dbReference type="NCBIfam" id="TIGR01451">
    <property type="entry name" value="B_ant_repeat"/>
    <property type="match status" value="1"/>
</dbReference>
<organism evidence="2 3">
    <name type="scientific">Paenibacillus artemisiicola</name>
    <dbReference type="NCBI Taxonomy" id="1172618"/>
    <lineage>
        <taxon>Bacteria</taxon>
        <taxon>Bacillati</taxon>
        <taxon>Bacillota</taxon>
        <taxon>Bacilli</taxon>
        <taxon>Bacillales</taxon>
        <taxon>Paenibacillaceae</taxon>
        <taxon>Paenibacillus</taxon>
    </lineage>
</organism>
<accession>A0ABS3WBP8</accession>
<evidence type="ECO:0000313" key="2">
    <source>
        <dbReference type="EMBL" id="MBO7745724.1"/>
    </source>
</evidence>
<dbReference type="Proteomes" id="UP000670947">
    <property type="component" value="Unassembled WGS sequence"/>
</dbReference>
<comment type="caution">
    <text evidence="2">The sequence shown here is derived from an EMBL/GenBank/DDBJ whole genome shotgun (WGS) entry which is preliminary data.</text>
</comment>
<name>A0ABS3WBP8_9BACL</name>
<dbReference type="Gene3D" id="2.60.40.740">
    <property type="match status" value="1"/>
</dbReference>
<dbReference type="RefSeq" id="WP_208848559.1">
    <property type="nucleotide sequence ID" value="NZ_JAGGDJ010000012.1"/>
</dbReference>
<dbReference type="EMBL" id="JAGGDJ010000012">
    <property type="protein sequence ID" value="MBO7745724.1"/>
    <property type="molecule type" value="Genomic_DNA"/>
</dbReference>
<evidence type="ECO:0000259" key="1">
    <source>
        <dbReference type="Pfam" id="PF01345"/>
    </source>
</evidence>
<gene>
    <name evidence="2" type="ORF">I8J29_16045</name>
</gene>
<proteinExistence type="predicted"/>
<sequence length="60" mass="6322">MVTPRIVVNFVVESIRTVDIGDQIIYTVTVSNTGTAANAANIVVSDALPVGSTFLARRST</sequence>
<dbReference type="Pfam" id="PF01345">
    <property type="entry name" value="DUF11"/>
    <property type="match status" value="1"/>
</dbReference>